<dbReference type="InterPro" id="IPR000515">
    <property type="entry name" value="MetI-like"/>
</dbReference>
<evidence type="ECO:0000256" key="6">
    <source>
        <dbReference type="ARBA" id="ARBA00023136"/>
    </source>
</evidence>
<dbReference type="GO" id="GO:0005886">
    <property type="term" value="C:plasma membrane"/>
    <property type="evidence" value="ECO:0007669"/>
    <property type="project" value="UniProtKB-SubCell"/>
</dbReference>
<proteinExistence type="inferred from homology"/>
<gene>
    <name evidence="9" type="ORF">OHA22_24935</name>
</gene>
<dbReference type="Gene3D" id="1.10.3720.10">
    <property type="entry name" value="MetI-like"/>
    <property type="match status" value="1"/>
</dbReference>
<organism evidence="9">
    <name type="scientific">Streptomyces sp. NBC_00093</name>
    <dbReference type="NCBI Taxonomy" id="2975649"/>
    <lineage>
        <taxon>Bacteria</taxon>
        <taxon>Bacillati</taxon>
        <taxon>Actinomycetota</taxon>
        <taxon>Actinomycetes</taxon>
        <taxon>Kitasatosporales</taxon>
        <taxon>Streptomycetaceae</taxon>
        <taxon>Streptomyces</taxon>
    </lineage>
</organism>
<keyword evidence="5 7" id="KW-1133">Transmembrane helix</keyword>
<feature type="domain" description="ABC transmembrane type-1" evidence="8">
    <location>
        <begin position="100"/>
        <end position="307"/>
    </location>
</feature>
<dbReference type="InterPro" id="IPR045621">
    <property type="entry name" value="BPD_transp_1_N"/>
</dbReference>
<dbReference type="PANTHER" id="PTHR43163:SF6">
    <property type="entry name" value="DIPEPTIDE TRANSPORT SYSTEM PERMEASE PROTEIN DPPB-RELATED"/>
    <property type="match status" value="1"/>
</dbReference>
<dbReference type="PANTHER" id="PTHR43163">
    <property type="entry name" value="DIPEPTIDE TRANSPORT SYSTEM PERMEASE PROTEIN DPPB-RELATED"/>
    <property type="match status" value="1"/>
</dbReference>
<protein>
    <submittedName>
        <fullName evidence="9">ABC transporter permease</fullName>
    </submittedName>
</protein>
<evidence type="ECO:0000256" key="2">
    <source>
        <dbReference type="ARBA" id="ARBA00022448"/>
    </source>
</evidence>
<feature type="transmembrane region" description="Helical" evidence="7">
    <location>
        <begin position="284"/>
        <end position="310"/>
    </location>
</feature>
<evidence type="ECO:0000256" key="7">
    <source>
        <dbReference type="RuleBase" id="RU363032"/>
    </source>
</evidence>
<keyword evidence="3" id="KW-1003">Cell membrane</keyword>
<evidence type="ECO:0000256" key="1">
    <source>
        <dbReference type="ARBA" id="ARBA00004651"/>
    </source>
</evidence>
<comment type="similarity">
    <text evidence="7">Belongs to the binding-protein-dependent transport system permease family.</text>
</comment>
<reference evidence="9" key="1">
    <citation type="submission" date="2022-10" db="EMBL/GenBank/DDBJ databases">
        <title>The complete genomes of actinobacterial strains from the NBC collection.</title>
        <authorList>
            <person name="Joergensen T.S."/>
            <person name="Alvarez Arevalo M."/>
            <person name="Sterndorff E.B."/>
            <person name="Faurdal D."/>
            <person name="Vuksanovic O."/>
            <person name="Mourched A.-S."/>
            <person name="Charusanti P."/>
            <person name="Shaw S."/>
            <person name="Blin K."/>
            <person name="Weber T."/>
        </authorList>
    </citation>
    <scope>NUCLEOTIDE SEQUENCE</scope>
    <source>
        <strain evidence="9">NBC_00093</strain>
    </source>
</reference>
<evidence type="ECO:0000313" key="9">
    <source>
        <dbReference type="EMBL" id="WTT18545.1"/>
    </source>
</evidence>
<comment type="subcellular location">
    <subcellularLocation>
        <location evidence="1 7">Cell membrane</location>
        <topology evidence="1 7">Multi-pass membrane protein</topology>
    </subcellularLocation>
</comment>
<dbReference type="EMBL" id="CP108222">
    <property type="protein sequence ID" value="WTT18545.1"/>
    <property type="molecule type" value="Genomic_DNA"/>
</dbReference>
<dbReference type="Pfam" id="PF00528">
    <property type="entry name" value="BPD_transp_1"/>
    <property type="match status" value="1"/>
</dbReference>
<feature type="transmembrane region" description="Helical" evidence="7">
    <location>
        <begin position="106"/>
        <end position="127"/>
    </location>
</feature>
<sequence length="322" mass="34067">MSITLFVLRRLCGGLVLLLVLALLVFALLDASPGTPLQTLLGTRPVTPELMADLRGRYHLDEPFAARFLHWLAGAVRLDFGQSISVQSGTPVADMIYGRMLLTTELAVYCLLLVLLVGVPLGVAAGMRHGRATDRGISLLATVGFGAPVHVLSVVLLYVFGVALGWFPVYGAGEDGLADRITHLTLPAVTLAIVLSAVVVRQTRAATLTVVRQDYLTFARLRGLSPGRVLIRYVLRNSAPPVVTSAGMLLIAPVGAGIFIEQVFSLPGMGSLLLSAVTAKDVPVVQGLALLLGAFVVVVNLVVDLLGYLLDPRVRLHAAGEG</sequence>
<evidence type="ECO:0000256" key="4">
    <source>
        <dbReference type="ARBA" id="ARBA00022692"/>
    </source>
</evidence>
<keyword evidence="2 7" id="KW-0813">Transport</keyword>
<feature type="transmembrane region" description="Helical" evidence="7">
    <location>
        <begin position="181"/>
        <end position="200"/>
    </location>
</feature>
<keyword evidence="4 7" id="KW-0812">Transmembrane</keyword>
<evidence type="ECO:0000259" key="8">
    <source>
        <dbReference type="PROSITE" id="PS50928"/>
    </source>
</evidence>
<feature type="transmembrane region" description="Helical" evidence="7">
    <location>
        <begin position="242"/>
        <end position="264"/>
    </location>
</feature>
<evidence type="ECO:0000256" key="3">
    <source>
        <dbReference type="ARBA" id="ARBA00022475"/>
    </source>
</evidence>
<dbReference type="CDD" id="cd06261">
    <property type="entry name" value="TM_PBP2"/>
    <property type="match status" value="1"/>
</dbReference>
<name>A0AAU2A2I1_9ACTN</name>
<dbReference type="AlphaFoldDB" id="A0AAU2A2I1"/>
<keyword evidence="6 7" id="KW-0472">Membrane</keyword>
<dbReference type="Pfam" id="PF19300">
    <property type="entry name" value="BPD_transp_1_N"/>
    <property type="match status" value="1"/>
</dbReference>
<accession>A0AAU2A2I1</accession>
<evidence type="ECO:0000256" key="5">
    <source>
        <dbReference type="ARBA" id="ARBA00022989"/>
    </source>
</evidence>
<dbReference type="PROSITE" id="PS50928">
    <property type="entry name" value="ABC_TM1"/>
    <property type="match status" value="1"/>
</dbReference>
<dbReference type="InterPro" id="IPR035906">
    <property type="entry name" value="MetI-like_sf"/>
</dbReference>
<dbReference type="SUPFAM" id="SSF161098">
    <property type="entry name" value="MetI-like"/>
    <property type="match status" value="1"/>
</dbReference>
<dbReference type="GO" id="GO:0055085">
    <property type="term" value="P:transmembrane transport"/>
    <property type="evidence" value="ECO:0007669"/>
    <property type="project" value="InterPro"/>
</dbReference>
<feature type="transmembrane region" description="Helical" evidence="7">
    <location>
        <begin position="139"/>
        <end position="169"/>
    </location>
</feature>